<name>A0A381WFY1_9ZZZZ</name>
<proteinExistence type="predicted"/>
<evidence type="ECO:0000313" key="1">
    <source>
        <dbReference type="EMBL" id="SVA50877.1"/>
    </source>
</evidence>
<reference evidence="1" key="1">
    <citation type="submission" date="2018-05" db="EMBL/GenBank/DDBJ databases">
        <authorList>
            <person name="Lanie J.A."/>
            <person name="Ng W.-L."/>
            <person name="Kazmierczak K.M."/>
            <person name="Andrzejewski T.M."/>
            <person name="Davidsen T.M."/>
            <person name="Wayne K.J."/>
            <person name="Tettelin H."/>
            <person name="Glass J.I."/>
            <person name="Rusch D."/>
            <person name="Podicherti R."/>
            <person name="Tsui H.-C.T."/>
            <person name="Winkler M.E."/>
        </authorList>
    </citation>
    <scope>NUCLEOTIDE SEQUENCE</scope>
</reference>
<organism evidence="1">
    <name type="scientific">marine metagenome</name>
    <dbReference type="NCBI Taxonomy" id="408172"/>
    <lineage>
        <taxon>unclassified sequences</taxon>
        <taxon>metagenomes</taxon>
        <taxon>ecological metagenomes</taxon>
    </lineage>
</organism>
<dbReference type="EMBL" id="UINC01011541">
    <property type="protein sequence ID" value="SVA50877.1"/>
    <property type="molecule type" value="Genomic_DNA"/>
</dbReference>
<dbReference type="InterPro" id="IPR036188">
    <property type="entry name" value="FAD/NAD-bd_sf"/>
</dbReference>
<gene>
    <name evidence="1" type="ORF">METZ01_LOCUS103731</name>
</gene>
<sequence length="25" mass="2541">MNTFKDNNMMKVAVIGSGIAGLSAA</sequence>
<protein>
    <submittedName>
        <fullName evidence="1">Uncharacterized protein</fullName>
    </submittedName>
</protein>
<dbReference type="SUPFAM" id="SSF51905">
    <property type="entry name" value="FAD/NAD(P)-binding domain"/>
    <property type="match status" value="1"/>
</dbReference>
<dbReference type="AlphaFoldDB" id="A0A381WFY1"/>
<dbReference type="Gene3D" id="3.50.50.60">
    <property type="entry name" value="FAD/NAD(P)-binding domain"/>
    <property type="match status" value="1"/>
</dbReference>
<accession>A0A381WFY1</accession>